<dbReference type="PANTHER" id="PTHR46108">
    <property type="entry name" value="BLUE CHEESE"/>
    <property type="match status" value="1"/>
</dbReference>
<organism evidence="2">
    <name type="scientific">Zea mays</name>
    <name type="common">Maize</name>
    <dbReference type="NCBI Taxonomy" id="4577"/>
    <lineage>
        <taxon>Eukaryota</taxon>
        <taxon>Viridiplantae</taxon>
        <taxon>Streptophyta</taxon>
        <taxon>Embryophyta</taxon>
        <taxon>Tracheophyta</taxon>
        <taxon>Spermatophyta</taxon>
        <taxon>Magnoliopsida</taxon>
        <taxon>Liliopsida</taxon>
        <taxon>Poales</taxon>
        <taxon>Poaceae</taxon>
        <taxon>PACMAD clade</taxon>
        <taxon>Panicoideae</taxon>
        <taxon>Andropogonodae</taxon>
        <taxon>Andropogoneae</taxon>
        <taxon>Tripsacinae</taxon>
        <taxon>Zea</taxon>
    </lineage>
</organism>
<dbReference type="InterPro" id="IPR051944">
    <property type="entry name" value="BEACH_domain_protein"/>
</dbReference>
<name>A0A1D6H8P9_MAIZE</name>
<feature type="non-terminal residue" evidence="2">
    <location>
        <position position="88"/>
    </location>
</feature>
<keyword evidence="1" id="KW-0853">WD repeat</keyword>
<dbReference type="ExpressionAtlas" id="A0A1D6H8P9">
    <property type="expression patterns" value="baseline and differential"/>
</dbReference>
<dbReference type="PANTHER" id="PTHR46108:SF4">
    <property type="entry name" value="BLUE CHEESE"/>
    <property type="match status" value="1"/>
</dbReference>
<dbReference type="InParanoid" id="A0A1D6H8P9"/>
<gene>
    <name evidence="2" type="ORF">ZEAMMB73_Zm00001d016525</name>
</gene>
<dbReference type="AlphaFoldDB" id="A0A1D6H8P9"/>
<protein>
    <submittedName>
        <fullName evidence="2">Uncharacterized protein</fullName>
    </submittedName>
</protein>
<evidence type="ECO:0000256" key="1">
    <source>
        <dbReference type="ARBA" id="ARBA00022574"/>
    </source>
</evidence>
<sequence length="88" mass="9755">MNWSQTLGDYGKNFALPALKRLVEGHVFSFVIGRAFVTDVEKLRIHSKGRLLRVADVIGFFSDITELGICPGSNLLYAVEVLVTEVSE</sequence>
<accession>A0A1D6H8P9</accession>
<dbReference type="EMBL" id="CM000781">
    <property type="protein sequence ID" value="AQK71095.1"/>
    <property type="molecule type" value="Genomic_DNA"/>
</dbReference>
<proteinExistence type="predicted"/>
<evidence type="ECO:0000313" key="2">
    <source>
        <dbReference type="EMBL" id="AQK71095.1"/>
    </source>
</evidence>
<reference evidence="2" key="1">
    <citation type="submission" date="2015-12" db="EMBL/GenBank/DDBJ databases">
        <title>Update maize B73 reference genome by single molecule sequencing technologies.</title>
        <authorList>
            <consortium name="Maize Genome Sequencing Project"/>
            <person name="Ware D."/>
        </authorList>
    </citation>
    <scope>NUCLEOTIDE SEQUENCE</scope>
    <source>
        <tissue evidence="2">Seedling</tissue>
    </source>
</reference>
<dbReference type="STRING" id="4577.A0A1D6H8P9"/>